<feature type="region of interest" description="Disordered" evidence="2">
    <location>
        <begin position="739"/>
        <end position="766"/>
    </location>
</feature>
<feature type="compositionally biased region" description="Low complexity" evidence="2">
    <location>
        <begin position="756"/>
        <end position="766"/>
    </location>
</feature>
<dbReference type="PANTHER" id="PTHR46607:SF1">
    <property type="entry name" value="SEC14 DOMAIN AND SPECTRIN REPEAT-CONTAINING PROTEIN 1"/>
    <property type="match status" value="1"/>
</dbReference>
<dbReference type="SUPFAM" id="SSF46966">
    <property type="entry name" value="Spectrin repeat"/>
    <property type="match status" value="1"/>
</dbReference>
<dbReference type="Pfam" id="PF24915">
    <property type="entry name" value="Spectrin_SESTD1"/>
    <property type="match status" value="1"/>
</dbReference>
<reference evidence="4" key="1">
    <citation type="journal article" date="2023" name="bioRxiv">
        <title>Scaffold-level genome assemblies of two parasitoid biocontrol wasps reveal the parthenogenesis mechanism and an associated novel virus.</title>
        <authorList>
            <person name="Inwood S."/>
            <person name="Skelly J."/>
            <person name="Guhlin J."/>
            <person name="Harrop T."/>
            <person name="Goldson S."/>
            <person name="Dearden P."/>
        </authorList>
    </citation>
    <scope>NUCLEOTIDE SEQUENCE</scope>
    <source>
        <strain evidence="4">Lincoln</strain>
        <tissue evidence="4">Whole body</tissue>
    </source>
</reference>
<gene>
    <name evidence="4" type="ORF">PV327_003404</name>
</gene>
<accession>A0AA39L157</accession>
<feature type="domain" description="SESTD1-like spectrin repeats region" evidence="3">
    <location>
        <begin position="381"/>
        <end position="483"/>
    </location>
</feature>
<sequence length="1084" mass="122815">MTESSLEVVDVLEALESKLAYLPGGRDREGRPILIVNIPPSDTRDNLIINIKLEKLLQYLLGIFNDETKQNGICLIVDARKGCWRVARSYIRRSINVVGKCAGRTIVIRTDGFWEKRVDNCTKSWKDGEPIYVPIARLHFYVDSSQMTSDLSGTKYYEHSDWIQTRLRVEEYEKNAKDLIDKLTELEIKLSNFGQDHGRQEQEKMINFYWETGRELEDIARYIIHSGRILASVMSIETSQDFQDMIHRIHDLLDAIELKQTEVENGWSKMAASLDLARELSDLEGGVAKVTNWILGPADSMLNCHCHVGFDVASSENLRREHEELELECRETYGRYAKLLHRIDSIPDDCLTEDLKSQRDFMDFVCRSFATRLERRRNVLITSQRFFRLVSEYFDKTSEVFDNMILGNRSCSFSEAGEKLNNLEASKNTLDGLLTELIKEGEKLSDILSMPVKDALGRDVNVNYGEDISNIQDILDATNARKNIFNDSMELQKLTLKQIFLIHAYEKDAQQAVEWLSDLFGVFIENHVEIGCTATEIQSQKEELQSFQETAQGTFDYGCQLLNGARVLRISCRLTLDINTTVFAELRQAWRRLSSIGQEQLTRLRVCTVFHRNVDEHSSALNELIDTVQSTLLTPINSPIDESSDSSLSPKGECMSEVLKNREKLLVDVGRTVRLGRLLRTRLKEPLHIQLRMFKPEDDVTLMAQKNLTAIDAISERLAEVTRLAEKLDAKLYEAGARTRIPKEHETEKNSLHPESSNSSAISPASFSSPVTVTQLSIDKNAPTNDEKIIQASPEITEDIIEDINTEDYTTATECSVTPMPRSRSESFVTISECGDVMSDMCRFEADAASEEMQNIESSVSTNAPKRIHEPEIMNKTSISNLENMDINQNGIIDVNKTSGASIIETIEEKFGKVVKEVTEITTLRVSQDTKFGVASYEFTSNTLTENREEKKATGILDASCQYTNGCTNGYLDGTNKHCREEISISSVNAIPTTLENGYHSKQSTIVKDTAEYENHSILNMNEKAMPLQSRRNNDSGIEMTPRKNGNTDEDDDQDEVELLKKLKLVSCTPRVITESSMVVHELQ</sequence>
<proteinExistence type="predicted"/>
<feature type="region of interest" description="Disordered" evidence="2">
    <location>
        <begin position="1027"/>
        <end position="1054"/>
    </location>
</feature>
<dbReference type="Proteomes" id="UP001168972">
    <property type="component" value="Unassembled WGS sequence"/>
</dbReference>
<evidence type="ECO:0000256" key="1">
    <source>
        <dbReference type="ARBA" id="ARBA00022737"/>
    </source>
</evidence>
<dbReference type="GO" id="GO:0032266">
    <property type="term" value="F:phosphatidylinositol-3-phosphate binding"/>
    <property type="evidence" value="ECO:0007669"/>
    <property type="project" value="TreeGrafter"/>
</dbReference>
<dbReference type="InterPro" id="IPR056804">
    <property type="entry name" value="Spectrin_SESTD1"/>
</dbReference>
<name>A0AA39L157_MICHY</name>
<keyword evidence="5" id="KW-1185">Reference proteome</keyword>
<organism evidence="4 5">
    <name type="scientific">Microctonus hyperodae</name>
    <name type="common">Parasitoid wasp</name>
    <dbReference type="NCBI Taxonomy" id="165561"/>
    <lineage>
        <taxon>Eukaryota</taxon>
        <taxon>Metazoa</taxon>
        <taxon>Ecdysozoa</taxon>
        <taxon>Arthropoda</taxon>
        <taxon>Hexapoda</taxon>
        <taxon>Insecta</taxon>
        <taxon>Pterygota</taxon>
        <taxon>Neoptera</taxon>
        <taxon>Endopterygota</taxon>
        <taxon>Hymenoptera</taxon>
        <taxon>Apocrita</taxon>
        <taxon>Ichneumonoidea</taxon>
        <taxon>Braconidae</taxon>
        <taxon>Euphorinae</taxon>
        <taxon>Microctonus</taxon>
    </lineage>
</organism>
<dbReference type="InterPro" id="IPR036865">
    <property type="entry name" value="CRAL-TRIO_dom_sf"/>
</dbReference>
<feature type="compositionally biased region" description="Basic and acidic residues" evidence="2">
    <location>
        <begin position="741"/>
        <end position="752"/>
    </location>
</feature>
<dbReference type="GO" id="GO:0005546">
    <property type="term" value="F:phosphatidylinositol-4,5-bisphosphate binding"/>
    <property type="evidence" value="ECO:0007669"/>
    <property type="project" value="TreeGrafter"/>
</dbReference>
<comment type="caution">
    <text evidence="4">The sequence shown here is derived from an EMBL/GenBank/DDBJ whole genome shotgun (WGS) entry which is preliminary data.</text>
</comment>
<evidence type="ECO:0000313" key="4">
    <source>
        <dbReference type="EMBL" id="KAK0181091.1"/>
    </source>
</evidence>
<dbReference type="Gene3D" id="1.20.58.60">
    <property type="match status" value="2"/>
</dbReference>
<reference evidence="4" key="2">
    <citation type="submission" date="2023-03" db="EMBL/GenBank/DDBJ databases">
        <authorList>
            <person name="Inwood S.N."/>
            <person name="Skelly J.G."/>
            <person name="Guhlin J."/>
            <person name="Harrop T.W.R."/>
            <person name="Goldson S.G."/>
            <person name="Dearden P.K."/>
        </authorList>
    </citation>
    <scope>NUCLEOTIDE SEQUENCE</scope>
    <source>
        <strain evidence="4">Lincoln</strain>
        <tissue evidence="4">Whole body</tissue>
    </source>
</reference>
<dbReference type="GO" id="GO:0080025">
    <property type="term" value="F:phosphatidylinositol-3,5-bisphosphate binding"/>
    <property type="evidence" value="ECO:0007669"/>
    <property type="project" value="TreeGrafter"/>
</dbReference>
<keyword evidence="1" id="KW-0677">Repeat</keyword>
<dbReference type="EMBL" id="JAQQBR010000002">
    <property type="protein sequence ID" value="KAK0181091.1"/>
    <property type="molecule type" value="Genomic_DNA"/>
</dbReference>
<dbReference type="GO" id="GO:0043325">
    <property type="term" value="F:phosphatidylinositol-3,4-bisphosphate binding"/>
    <property type="evidence" value="ECO:0007669"/>
    <property type="project" value="TreeGrafter"/>
</dbReference>
<dbReference type="GO" id="GO:0010314">
    <property type="term" value="F:phosphatidylinositol-5-phosphate binding"/>
    <property type="evidence" value="ECO:0007669"/>
    <property type="project" value="TreeGrafter"/>
</dbReference>
<dbReference type="SUPFAM" id="SSF52087">
    <property type="entry name" value="CRAL/TRIO domain"/>
    <property type="match status" value="1"/>
</dbReference>
<dbReference type="PANTHER" id="PTHR46607">
    <property type="entry name" value="SEC14 DOMAIN AND SPECTRIN REPEAT-CONTAINING PROTEIN 1"/>
    <property type="match status" value="1"/>
</dbReference>
<evidence type="ECO:0000313" key="5">
    <source>
        <dbReference type="Proteomes" id="UP001168972"/>
    </source>
</evidence>
<evidence type="ECO:0000256" key="2">
    <source>
        <dbReference type="SAM" id="MobiDB-lite"/>
    </source>
</evidence>
<protein>
    <recommendedName>
        <fullName evidence="3">SESTD1-like spectrin repeats region domain-containing protein</fullName>
    </recommendedName>
</protein>
<dbReference type="GO" id="GO:0070273">
    <property type="term" value="F:phosphatidylinositol-4-phosphate binding"/>
    <property type="evidence" value="ECO:0007669"/>
    <property type="project" value="TreeGrafter"/>
</dbReference>
<dbReference type="AlphaFoldDB" id="A0AA39L157"/>
<evidence type="ECO:0000259" key="3">
    <source>
        <dbReference type="Pfam" id="PF24915"/>
    </source>
</evidence>